<feature type="region of interest" description="Disordered" evidence="1">
    <location>
        <begin position="25"/>
        <end position="48"/>
    </location>
</feature>
<dbReference type="Proteomes" id="UP000663637">
    <property type="component" value="Chromosome"/>
</dbReference>
<name>A0ABX7KCQ9_9SPHN</name>
<accession>A0ABX7KCQ9</accession>
<evidence type="ECO:0000256" key="1">
    <source>
        <dbReference type="SAM" id="MobiDB-lite"/>
    </source>
</evidence>
<keyword evidence="3" id="KW-1185">Reference proteome</keyword>
<dbReference type="RefSeq" id="WP_205443211.1">
    <property type="nucleotide sequence ID" value="NZ_CP061510.1"/>
</dbReference>
<gene>
    <name evidence="2" type="ORF">IDJ81_02010</name>
</gene>
<reference evidence="2 3" key="1">
    <citation type="submission" date="2020-09" db="EMBL/GenBank/DDBJ databases">
        <title>Complete genome sequence of altererythrobacter flavus SS-21NJ, isolated from Dongying oil sludge in Shandong province.</title>
        <authorList>
            <person name="Sun S."/>
            <person name="Zhang Z."/>
        </authorList>
    </citation>
    <scope>NUCLEOTIDE SEQUENCE [LARGE SCALE GENOMIC DNA]</scope>
    <source>
        <strain evidence="2 3">SS-21NJ</strain>
    </source>
</reference>
<proteinExistence type="predicted"/>
<protein>
    <submittedName>
        <fullName evidence="2">Uncharacterized protein</fullName>
    </submittedName>
</protein>
<dbReference type="EMBL" id="CP061510">
    <property type="protein sequence ID" value="QSB44969.1"/>
    <property type="molecule type" value="Genomic_DNA"/>
</dbReference>
<organism evidence="2 3">
    <name type="scientific">Tsuneonella flava</name>
    <dbReference type="NCBI Taxonomy" id="2055955"/>
    <lineage>
        <taxon>Bacteria</taxon>
        <taxon>Pseudomonadati</taxon>
        <taxon>Pseudomonadota</taxon>
        <taxon>Alphaproteobacteria</taxon>
        <taxon>Sphingomonadales</taxon>
        <taxon>Erythrobacteraceae</taxon>
        <taxon>Tsuneonella</taxon>
    </lineage>
</organism>
<evidence type="ECO:0000313" key="2">
    <source>
        <dbReference type="EMBL" id="QSB44969.1"/>
    </source>
</evidence>
<evidence type="ECO:0000313" key="3">
    <source>
        <dbReference type="Proteomes" id="UP000663637"/>
    </source>
</evidence>
<sequence length="48" mass="5125">MIDLFALALTHGLLLLMGLRLAMRDDLDADPPPPSLPQDEGPEESAAP</sequence>